<dbReference type="Pfam" id="PF07081">
    <property type="entry name" value="DUF1349"/>
    <property type="match status" value="1"/>
</dbReference>
<dbReference type="InterPro" id="IPR009784">
    <property type="entry name" value="DUF1349"/>
</dbReference>
<keyword evidence="1" id="KW-0812">Transmembrane</keyword>
<dbReference type="AlphaFoldDB" id="H5X6K5"/>
<proteinExistence type="predicted"/>
<protein>
    <recommendedName>
        <fullName evidence="4">DUF1349 domain-containing protein</fullName>
    </recommendedName>
</protein>
<name>H5X6K5_9PSEU</name>
<evidence type="ECO:0000313" key="2">
    <source>
        <dbReference type="EMBL" id="EHR50152.1"/>
    </source>
</evidence>
<keyword evidence="3" id="KW-1185">Reference proteome</keyword>
<dbReference type="Proteomes" id="UP000004926">
    <property type="component" value="Chromosome"/>
</dbReference>
<dbReference type="InterPro" id="IPR013320">
    <property type="entry name" value="ConA-like_dom_sf"/>
</dbReference>
<dbReference type="Gene3D" id="2.60.120.200">
    <property type="match status" value="1"/>
</dbReference>
<sequence>MQSINQRFTAAARQEWLTFRSRGRIVALAVAAVVVILFGLLFAFSNRSTCSQGTVEVACPTDPVGPRGQAVSDTFYFGHRPLAGDGSITVRMTSMTGIITYPPPNHDEIVPGLVPWAKAGIMIKDGVTQGSSYAALMVTGGNGVRMQSDYVHDTAGRPGGLSPQAPRWLRLTRSGDTVTGYESADGAHWTQVGTAHLAGLSETVQVGLFAASPGDLTLRPTGLGASASEVRFTQATATFDNVTLSGVADAAWRGEPVGDMGHTEWEREHRAPGLVTSNGTFIVTGSGDIGPIGTVGGYDVEDTLIGLAIGLTIVIIVVARFMTRGHRPSTTGALPLSARALTVKSAVIGVVTFLTGLAIAGVALPVGVAMLRANGGNVRPVSTLTELRVIVGVAGLVAVAALFTLALGALFRRAWVVSLVAIAAIVVPYIMAALPLLPETVADWLLRLTPAAGFAVQQTREEFPQVVANYAPSAGYYPLPGWAGLAVLCGYTAALLGLVVLRLRRSPVASSPKPKWR</sequence>
<dbReference type="eggNOG" id="COG3506">
    <property type="taxonomic scope" value="Bacteria"/>
</dbReference>
<gene>
    <name evidence="2" type="ORF">SacmaDRAFT_1887</name>
</gene>
<feature type="transmembrane region" description="Helical" evidence="1">
    <location>
        <begin position="343"/>
        <end position="367"/>
    </location>
</feature>
<reference evidence="2 3" key="1">
    <citation type="journal article" date="2012" name="Stand. Genomic Sci.">
        <title>Genome sequence of the ocean sediment bacterium Saccharomonospora marina type strain (XMU15(T)).</title>
        <authorList>
            <person name="Klenk H.P."/>
            <person name="Lu M."/>
            <person name="Lucas S."/>
            <person name="Lapidus A."/>
            <person name="Copeland A."/>
            <person name="Pitluck S."/>
            <person name="Goodwin L.A."/>
            <person name="Han C."/>
            <person name="Tapia R."/>
            <person name="Brambilla E.M."/>
            <person name="Potter G."/>
            <person name="Land M."/>
            <person name="Ivanova N."/>
            <person name="Rohde M."/>
            <person name="Goker M."/>
            <person name="Detter J.C."/>
            <person name="Li W.J."/>
            <person name="Kyrpides N.C."/>
            <person name="Woyke T."/>
        </authorList>
    </citation>
    <scope>NUCLEOTIDE SEQUENCE [LARGE SCALE GENOMIC DNA]</scope>
    <source>
        <strain evidence="2 3">XMU15</strain>
    </source>
</reference>
<feature type="transmembrane region" description="Helical" evidence="1">
    <location>
        <begin position="482"/>
        <end position="503"/>
    </location>
</feature>
<feature type="transmembrane region" description="Helical" evidence="1">
    <location>
        <begin position="414"/>
        <end position="437"/>
    </location>
</feature>
<dbReference type="OrthoDB" id="339499at2"/>
<keyword evidence="1" id="KW-1133">Transmembrane helix</keyword>
<feature type="transmembrane region" description="Helical" evidence="1">
    <location>
        <begin position="304"/>
        <end position="322"/>
    </location>
</feature>
<dbReference type="RefSeq" id="WP_009153537.1">
    <property type="nucleotide sequence ID" value="NZ_CM001439.1"/>
</dbReference>
<dbReference type="SUPFAM" id="SSF49899">
    <property type="entry name" value="Concanavalin A-like lectins/glucanases"/>
    <property type="match status" value="1"/>
</dbReference>
<dbReference type="EMBL" id="CM001439">
    <property type="protein sequence ID" value="EHR50152.1"/>
    <property type="molecule type" value="Genomic_DNA"/>
</dbReference>
<dbReference type="HOGENOM" id="CLU_534015_0_0_11"/>
<feature type="transmembrane region" description="Helical" evidence="1">
    <location>
        <begin position="25"/>
        <end position="44"/>
    </location>
</feature>
<evidence type="ECO:0000313" key="3">
    <source>
        <dbReference type="Proteomes" id="UP000004926"/>
    </source>
</evidence>
<feature type="transmembrane region" description="Helical" evidence="1">
    <location>
        <begin position="387"/>
        <end position="407"/>
    </location>
</feature>
<evidence type="ECO:0000256" key="1">
    <source>
        <dbReference type="SAM" id="Phobius"/>
    </source>
</evidence>
<evidence type="ECO:0008006" key="4">
    <source>
        <dbReference type="Google" id="ProtNLM"/>
    </source>
</evidence>
<organism evidence="2 3">
    <name type="scientific">Saccharomonospora marina XMU15</name>
    <dbReference type="NCBI Taxonomy" id="882083"/>
    <lineage>
        <taxon>Bacteria</taxon>
        <taxon>Bacillati</taxon>
        <taxon>Actinomycetota</taxon>
        <taxon>Actinomycetes</taxon>
        <taxon>Pseudonocardiales</taxon>
        <taxon>Pseudonocardiaceae</taxon>
        <taxon>Saccharomonospora</taxon>
    </lineage>
</organism>
<keyword evidence="1" id="KW-0472">Membrane</keyword>
<accession>H5X6K5</accession>
<dbReference type="STRING" id="882083.SacmaDRAFT_1887"/>